<accession>A0AAD1U7Z6</accession>
<feature type="signal peptide" evidence="2">
    <location>
        <begin position="1"/>
        <end position="20"/>
    </location>
</feature>
<keyword evidence="1" id="KW-1133">Transmembrane helix</keyword>
<evidence type="ECO:0000313" key="4">
    <source>
        <dbReference type="Proteomes" id="UP001295684"/>
    </source>
</evidence>
<dbReference type="AlphaFoldDB" id="A0AAD1U7Z6"/>
<evidence type="ECO:0000313" key="3">
    <source>
        <dbReference type="EMBL" id="CAI2364015.1"/>
    </source>
</evidence>
<organism evidence="3 4">
    <name type="scientific">Euplotes crassus</name>
    <dbReference type="NCBI Taxonomy" id="5936"/>
    <lineage>
        <taxon>Eukaryota</taxon>
        <taxon>Sar</taxon>
        <taxon>Alveolata</taxon>
        <taxon>Ciliophora</taxon>
        <taxon>Intramacronucleata</taxon>
        <taxon>Spirotrichea</taxon>
        <taxon>Hypotrichia</taxon>
        <taxon>Euplotida</taxon>
        <taxon>Euplotidae</taxon>
        <taxon>Moneuplotes</taxon>
    </lineage>
</organism>
<dbReference type="Proteomes" id="UP001295684">
    <property type="component" value="Unassembled WGS sequence"/>
</dbReference>
<comment type="caution">
    <text evidence="3">The sequence shown here is derived from an EMBL/GenBank/DDBJ whole genome shotgun (WGS) entry which is preliminary data.</text>
</comment>
<keyword evidence="4" id="KW-1185">Reference proteome</keyword>
<name>A0AAD1U7Z6_EUPCR</name>
<keyword evidence="1" id="KW-0812">Transmembrane</keyword>
<sequence length="417" mass="48782">MGVTNKKAIVLVATLYITLSMQWEDREDQGSINKEKEDSHSSYLWEFYPPKCHQSNISEFQKNIRLLSKFPKVDTCVHDRIAGEQRKYWYAPAFIQIDLALFYLTPLASSPVLIILLPFLYNCVLSQKFLKKVSGHYNNAFAGSLYLGWYTVIFYVAGFAIFFIVGRFKIEIVWCFDSPHTYREFPTSMQTEIDIPLVEGGDLQYALATSNGFQNSEKSSEDVKYMSDVYECTTKRIDDFARLTCKLEDIAPFANEVEESLYFTFNSTQIRSNELGEVRIKMLNDYGFDGLEDPARRQRMVYYERYEILKKGVGVPMDMASLMKVKLIPTQYQNNIRDFHYMENKQHLISLHPNPLMDDEPEELHFEIGFDLDRRAMRYESRSLLITITQAMSFFIGIVFFGLLYIDLIKRWRLGVW</sequence>
<feature type="transmembrane region" description="Helical" evidence="1">
    <location>
        <begin position="384"/>
        <end position="406"/>
    </location>
</feature>
<dbReference type="EMBL" id="CAMPGE010005167">
    <property type="protein sequence ID" value="CAI2364015.1"/>
    <property type="molecule type" value="Genomic_DNA"/>
</dbReference>
<feature type="chain" id="PRO_5042175833" evidence="2">
    <location>
        <begin position="21"/>
        <end position="417"/>
    </location>
</feature>
<reference evidence="3" key="1">
    <citation type="submission" date="2023-07" db="EMBL/GenBank/DDBJ databases">
        <authorList>
            <consortium name="AG Swart"/>
            <person name="Singh M."/>
            <person name="Singh A."/>
            <person name="Seah K."/>
            <person name="Emmerich C."/>
        </authorList>
    </citation>
    <scope>NUCLEOTIDE SEQUENCE</scope>
    <source>
        <strain evidence="3">DP1</strain>
    </source>
</reference>
<keyword evidence="1" id="KW-0472">Membrane</keyword>
<feature type="transmembrane region" description="Helical" evidence="1">
    <location>
        <begin position="141"/>
        <end position="165"/>
    </location>
</feature>
<protein>
    <submittedName>
        <fullName evidence="3">Uncharacterized protein</fullName>
    </submittedName>
</protein>
<evidence type="ECO:0000256" key="1">
    <source>
        <dbReference type="SAM" id="Phobius"/>
    </source>
</evidence>
<feature type="transmembrane region" description="Helical" evidence="1">
    <location>
        <begin position="100"/>
        <end position="121"/>
    </location>
</feature>
<keyword evidence="2" id="KW-0732">Signal</keyword>
<evidence type="ECO:0000256" key="2">
    <source>
        <dbReference type="SAM" id="SignalP"/>
    </source>
</evidence>
<proteinExistence type="predicted"/>
<gene>
    <name evidence="3" type="ORF">ECRASSUSDP1_LOCUS5355</name>
</gene>